<protein>
    <recommendedName>
        <fullName evidence="6">pyruvate decarboxylase</fullName>
        <ecNumber evidence="6">4.1.1.1</ecNumber>
    </recommendedName>
</protein>
<dbReference type="GO" id="GO:0046872">
    <property type="term" value="F:metal ion binding"/>
    <property type="evidence" value="ECO:0007669"/>
    <property type="project" value="UniProtKB-KW"/>
</dbReference>
<dbReference type="GO" id="GO:0004737">
    <property type="term" value="F:pyruvate decarboxylase activity"/>
    <property type="evidence" value="ECO:0007669"/>
    <property type="project" value="UniProtKB-EC"/>
</dbReference>
<keyword evidence="11" id="KW-0456">Lyase</keyword>
<comment type="cofactor">
    <cofactor evidence="2">
        <name>a metal cation</name>
        <dbReference type="ChEBI" id="CHEBI:25213"/>
    </cofactor>
</comment>
<comment type="cofactor">
    <cofactor evidence="3">
        <name>thiamine diphosphate</name>
        <dbReference type="ChEBI" id="CHEBI:58937"/>
    </cofactor>
</comment>
<evidence type="ECO:0000313" key="13">
    <source>
        <dbReference type="Proteomes" id="UP000017836"/>
    </source>
</evidence>
<dbReference type="InterPro" id="IPR029061">
    <property type="entry name" value="THDP-binding"/>
</dbReference>
<dbReference type="EMBL" id="KI392088">
    <property type="protein sequence ID" value="ERN18661.1"/>
    <property type="molecule type" value="Genomic_DNA"/>
</dbReference>
<dbReference type="STRING" id="13333.U5CZ91"/>
<evidence type="ECO:0000256" key="2">
    <source>
        <dbReference type="ARBA" id="ARBA00001920"/>
    </source>
</evidence>
<sequence length="221" mass="24496">MDKLANLHNLEHAKQAHALINFDTSSGYCNEPIASYAVDGYVKAKGVGVYSITFIDGVFNKLNTIAEIYSKEFPLVCVMVINSLGQERGLSGPRRSTVGEAIPFIFAFNERNQLGVETVVETLEDMPSTKCHVTSLDPHFLGAHWEALSTASHSEFAKVVDASSGLNYNSADYSLHLKRDETLVNFRIIRHKTCLKKVFWFNSLMDGKAFVMGIGTPSTVW</sequence>
<comment type="subunit">
    <text evidence="5">Homotetramer.</text>
</comment>
<dbReference type="EC" id="4.1.1.1" evidence="6"/>
<evidence type="ECO:0000256" key="9">
    <source>
        <dbReference type="ARBA" id="ARBA00022842"/>
    </source>
</evidence>
<organism evidence="12 13">
    <name type="scientific">Amborella trichopoda</name>
    <dbReference type="NCBI Taxonomy" id="13333"/>
    <lineage>
        <taxon>Eukaryota</taxon>
        <taxon>Viridiplantae</taxon>
        <taxon>Streptophyta</taxon>
        <taxon>Embryophyta</taxon>
        <taxon>Tracheophyta</taxon>
        <taxon>Spermatophyta</taxon>
        <taxon>Magnoliopsida</taxon>
        <taxon>Amborellales</taxon>
        <taxon>Amborellaceae</taxon>
        <taxon>Amborella</taxon>
    </lineage>
</organism>
<dbReference type="PANTHER" id="PTHR43452">
    <property type="entry name" value="PYRUVATE DECARBOXYLASE"/>
    <property type="match status" value="1"/>
</dbReference>
<evidence type="ECO:0000256" key="4">
    <source>
        <dbReference type="ARBA" id="ARBA00007812"/>
    </source>
</evidence>
<evidence type="ECO:0000256" key="1">
    <source>
        <dbReference type="ARBA" id="ARBA00001041"/>
    </source>
</evidence>
<keyword evidence="8" id="KW-0210">Decarboxylase</keyword>
<gene>
    <name evidence="12" type="ORF">AMTR_s00065p00190230</name>
</gene>
<evidence type="ECO:0000256" key="11">
    <source>
        <dbReference type="ARBA" id="ARBA00023239"/>
    </source>
</evidence>
<evidence type="ECO:0000256" key="7">
    <source>
        <dbReference type="ARBA" id="ARBA00022723"/>
    </source>
</evidence>
<evidence type="ECO:0000256" key="5">
    <source>
        <dbReference type="ARBA" id="ARBA00011881"/>
    </source>
</evidence>
<comment type="catalytic activity">
    <reaction evidence="1">
        <text>a 2-oxocarboxylate + H(+) = an aldehyde + CO2</text>
        <dbReference type="Rhea" id="RHEA:11628"/>
        <dbReference type="ChEBI" id="CHEBI:15378"/>
        <dbReference type="ChEBI" id="CHEBI:16526"/>
        <dbReference type="ChEBI" id="CHEBI:17478"/>
        <dbReference type="ChEBI" id="CHEBI:35179"/>
        <dbReference type="EC" id="4.1.1.1"/>
    </reaction>
</comment>
<evidence type="ECO:0000256" key="8">
    <source>
        <dbReference type="ARBA" id="ARBA00022793"/>
    </source>
</evidence>
<evidence type="ECO:0000256" key="3">
    <source>
        <dbReference type="ARBA" id="ARBA00001964"/>
    </source>
</evidence>
<reference evidence="13" key="1">
    <citation type="journal article" date="2013" name="Science">
        <title>The Amborella genome and the evolution of flowering plants.</title>
        <authorList>
            <consortium name="Amborella Genome Project"/>
        </authorList>
    </citation>
    <scope>NUCLEOTIDE SEQUENCE [LARGE SCALE GENOMIC DNA]</scope>
</reference>
<evidence type="ECO:0000256" key="6">
    <source>
        <dbReference type="ARBA" id="ARBA00013202"/>
    </source>
</evidence>
<dbReference type="InterPro" id="IPR012110">
    <property type="entry name" value="PDC/IPDC-like"/>
</dbReference>
<keyword evidence="13" id="KW-1185">Reference proteome</keyword>
<proteinExistence type="inferred from homology"/>
<comment type="similarity">
    <text evidence="4">Belongs to the TPP enzyme family.</text>
</comment>
<keyword evidence="7" id="KW-0479">Metal-binding</keyword>
<dbReference type="PANTHER" id="PTHR43452:SF5">
    <property type="entry name" value="PYRUVATE DECARBOXYLASE 3"/>
    <property type="match status" value="1"/>
</dbReference>
<keyword evidence="9" id="KW-0460">Magnesium</keyword>
<dbReference type="Gramene" id="ERN18661">
    <property type="protein sequence ID" value="ERN18661"/>
    <property type="gene ID" value="AMTR_s00065p00190230"/>
</dbReference>
<dbReference type="AlphaFoldDB" id="U5CZ91"/>
<keyword evidence="10" id="KW-0786">Thiamine pyrophosphate</keyword>
<dbReference type="SUPFAM" id="SSF52518">
    <property type="entry name" value="Thiamin diphosphate-binding fold (THDP-binding)"/>
    <property type="match status" value="1"/>
</dbReference>
<evidence type="ECO:0000256" key="10">
    <source>
        <dbReference type="ARBA" id="ARBA00023052"/>
    </source>
</evidence>
<evidence type="ECO:0000313" key="12">
    <source>
        <dbReference type="EMBL" id="ERN18661.1"/>
    </source>
</evidence>
<dbReference type="Gene3D" id="3.40.50.970">
    <property type="match status" value="1"/>
</dbReference>
<accession>U5CZ91</accession>
<name>U5CZ91_AMBTC</name>
<dbReference type="Proteomes" id="UP000017836">
    <property type="component" value="Unassembled WGS sequence"/>
</dbReference>
<dbReference type="HOGENOM" id="CLU_1252148_0_0_1"/>